<feature type="non-terminal residue" evidence="1">
    <location>
        <position position="1"/>
    </location>
</feature>
<accession>X1JTF2</accession>
<dbReference type="EMBL" id="BARU01027334">
    <property type="protein sequence ID" value="GAH73078.1"/>
    <property type="molecule type" value="Genomic_DNA"/>
</dbReference>
<reference evidence="1" key="1">
    <citation type="journal article" date="2014" name="Front. Microbiol.">
        <title>High frequency of phylogenetically diverse reductive dehalogenase-homologous genes in deep subseafloor sedimentary metagenomes.</title>
        <authorList>
            <person name="Kawai M."/>
            <person name="Futagami T."/>
            <person name="Toyoda A."/>
            <person name="Takaki Y."/>
            <person name="Nishi S."/>
            <person name="Hori S."/>
            <person name="Arai W."/>
            <person name="Tsubouchi T."/>
            <person name="Morono Y."/>
            <person name="Uchiyama I."/>
            <person name="Ito T."/>
            <person name="Fujiyama A."/>
            <person name="Inagaki F."/>
            <person name="Takami H."/>
        </authorList>
    </citation>
    <scope>NUCLEOTIDE SEQUENCE</scope>
    <source>
        <strain evidence="1">Expedition CK06-06</strain>
    </source>
</reference>
<comment type="caution">
    <text evidence="1">The sequence shown here is derived from an EMBL/GenBank/DDBJ whole genome shotgun (WGS) entry which is preliminary data.</text>
</comment>
<name>X1JTF2_9ZZZZ</name>
<sequence length="93" mass="11394">LDSQKAWRARYPACDYQKQYRKDHPEYVNRCRELQKKRYKKRREADRKAINQNIVNRNTLFGNLRGDEVYELIPVDIRKNNVNRNTLMVRLQI</sequence>
<organism evidence="1">
    <name type="scientific">marine sediment metagenome</name>
    <dbReference type="NCBI Taxonomy" id="412755"/>
    <lineage>
        <taxon>unclassified sequences</taxon>
        <taxon>metagenomes</taxon>
        <taxon>ecological metagenomes</taxon>
    </lineage>
</organism>
<dbReference type="AlphaFoldDB" id="X1JTF2"/>
<proteinExistence type="predicted"/>
<gene>
    <name evidence="1" type="ORF">S03H2_43766</name>
</gene>
<protein>
    <submittedName>
        <fullName evidence="1">Uncharacterized protein</fullName>
    </submittedName>
</protein>
<evidence type="ECO:0000313" key="1">
    <source>
        <dbReference type="EMBL" id="GAH73078.1"/>
    </source>
</evidence>